<dbReference type="RefSeq" id="YP_009519159.1">
    <property type="nucleotide sequence ID" value="NC_039523.1"/>
</dbReference>
<reference evidence="2" key="2">
    <citation type="journal article" date="2019" name="Mol. Phylogenet. Evol.">
        <title>Reassessment of the classification of bryopsidales (chlorophyta) based on chloroplast phylogenomic analyses.</title>
        <authorList>
            <person name="Cremen M.C."/>
            <person name="Leliaert F."/>
            <person name="West J."/>
            <person name="Lam D.W."/>
            <person name="Shimada S."/>
            <person name="Lopez-Bautista J.M."/>
            <person name="Verbruggen H."/>
        </authorList>
    </citation>
    <scope>NUCLEOTIDE SEQUENCE</scope>
</reference>
<keyword evidence="1" id="KW-0812">Transmembrane</keyword>
<evidence type="ECO:0000313" key="2">
    <source>
        <dbReference type="EMBL" id="AYC65148.1"/>
    </source>
</evidence>
<accession>A0A386B0C0</accession>
<keyword evidence="2" id="KW-0934">Plastid</keyword>
<dbReference type="GeneID" id="38279034"/>
<keyword evidence="1" id="KW-1133">Transmembrane helix</keyword>
<sequence length="106" mass="12060">MVLGMEKPQGHQGHPWCPYIILFVFWGTILGVVNILGKYAYNQMRKALDQMVKQFVEACEPYKPEAVPSPKVPGFAFKTSWTTCSIWLGLNCLNYSWGSSKIRAFL</sequence>
<keyword evidence="2" id="KW-0150">Chloroplast</keyword>
<dbReference type="AlphaFoldDB" id="A0A386B0C0"/>
<feature type="transmembrane region" description="Helical" evidence="1">
    <location>
        <begin position="20"/>
        <end position="41"/>
    </location>
</feature>
<dbReference type="EMBL" id="MH591106">
    <property type="protein sequence ID" value="AYC65148.1"/>
    <property type="molecule type" value="Genomic_DNA"/>
</dbReference>
<name>A0A386B0C0_9CHLO</name>
<organism evidence="2">
    <name type="scientific">Caulerpa verticillata</name>
    <dbReference type="NCBI Taxonomy" id="177082"/>
    <lineage>
        <taxon>Eukaryota</taxon>
        <taxon>Viridiplantae</taxon>
        <taxon>Chlorophyta</taxon>
        <taxon>core chlorophytes</taxon>
        <taxon>Ulvophyceae</taxon>
        <taxon>TCBD clade</taxon>
        <taxon>Bryopsidales</taxon>
        <taxon>Halimedineae</taxon>
        <taxon>Caulerpaceae</taxon>
        <taxon>Caulerpa</taxon>
    </lineage>
</organism>
<reference evidence="2" key="1">
    <citation type="submission" date="2018-07" db="EMBL/GenBank/DDBJ databases">
        <authorList>
            <person name="Quirk P.G."/>
            <person name="Krulwich T.A."/>
        </authorList>
    </citation>
    <scope>NUCLEOTIDE SEQUENCE</scope>
</reference>
<protein>
    <submittedName>
        <fullName evidence="2">Uncharacterized protein</fullName>
    </submittedName>
</protein>
<evidence type="ECO:0000256" key="1">
    <source>
        <dbReference type="SAM" id="Phobius"/>
    </source>
</evidence>
<proteinExistence type="predicted"/>
<geneLocation type="chloroplast" evidence="2"/>
<keyword evidence="1" id="KW-0472">Membrane</keyword>
<gene>
    <name evidence="2" type="primary">orf106</name>
</gene>